<dbReference type="EMBL" id="SWMU01000003">
    <property type="protein sequence ID" value="TKS55948.1"/>
    <property type="molecule type" value="Genomic_DNA"/>
</dbReference>
<evidence type="ECO:0000313" key="6">
    <source>
        <dbReference type="EMBL" id="TKS55948.1"/>
    </source>
</evidence>
<dbReference type="SUPFAM" id="SSF47384">
    <property type="entry name" value="Homodimeric domain of signal transducing histidine kinase"/>
    <property type="match status" value="1"/>
</dbReference>
<dbReference type="SUPFAM" id="SSF55781">
    <property type="entry name" value="GAF domain-like"/>
    <property type="match status" value="1"/>
</dbReference>
<dbReference type="AlphaFoldDB" id="A0A4U5TRJ8"/>
<evidence type="ECO:0000256" key="4">
    <source>
        <dbReference type="SAM" id="Coils"/>
    </source>
</evidence>
<reference evidence="6 7" key="1">
    <citation type="submission" date="2019-04" db="EMBL/GenBank/DDBJ databases">
        <title>Psychroflexus halotolerans sp. nov., isolated from a marine solar saltern.</title>
        <authorList>
            <person name="Feng X."/>
        </authorList>
    </citation>
    <scope>NUCLEOTIDE SEQUENCE [LARGE SCALE GENOMIC DNA]</scope>
    <source>
        <strain evidence="6 7">WDS2C27</strain>
    </source>
</reference>
<dbReference type="Gene3D" id="1.10.287.130">
    <property type="match status" value="1"/>
</dbReference>
<proteinExistence type="predicted"/>
<dbReference type="PROSITE" id="PS50109">
    <property type="entry name" value="HIS_KIN"/>
    <property type="match status" value="1"/>
</dbReference>
<dbReference type="InterPro" id="IPR003018">
    <property type="entry name" value="GAF"/>
</dbReference>
<keyword evidence="6" id="KW-0418">Kinase</keyword>
<dbReference type="Gene3D" id="3.30.565.10">
    <property type="entry name" value="Histidine kinase-like ATPase, C-terminal domain"/>
    <property type="match status" value="1"/>
</dbReference>
<dbReference type="InterPro" id="IPR004358">
    <property type="entry name" value="Sig_transdc_His_kin-like_C"/>
</dbReference>
<evidence type="ECO:0000256" key="2">
    <source>
        <dbReference type="ARBA" id="ARBA00012438"/>
    </source>
</evidence>
<keyword evidence="3" id="KW-0597">Phosphoprotein</keyword>
<dbReference type="CDD" id="cd00082">
    <property type="entry name" value="HisKA"/>
    <property type="match status" value="1"/>
</dbReference>
<dbReference type="InterPro" id="IPR036890">
    <property type="entry name" value="HATPase_C_sf"/>
</dbReference>
<evidence type="ECO:0000259" key="5">
    <source>
        <dbReference type="PROSITE" id="PS50109"/>
    </source>
</evidence>
<keyword evidence="7" id="KW-1185">Reference proteome</keyword>
<dbReference type="PRINTS" id="PR00344">
    <property type="entry name" value="BCTRLSENSOR"/>
</dbReference>
<gene>
    <name evidence="6" type="ORF">FCN74_07910</name>
</gene>
<dbReference type="CDD" id="cd00075">
    <property type="entry name" value="HATPase"/>
    <property type="match status" value="1"/>
</dbReference>
<dbReference type="PANTHER" id="PTHR43102">
    <property type="entry name" value="SLR1143 PROTEIN"/>
    <property type="match status" value="1"/>
</dbReference>
<dbReference type="PANTHER" id="PTHR43102:SF2">
    <property type="entry name" value="GAF DOMAIN-CONTAINING PROTEIN"/>
    <property type="match status" value="1"/>
</dbReference>
<dbReference type="GO" id="GO:0000155">
    <property type="term" value="F:phosphorelay sensor kinase activity"/>
    <property type="evidence" value="ECO:0007669"/>
    <property type="project" value="InterPro"/>
</dbReference>
<dbReference type="RefSeq" id="WP_138932063.1">
    <property type="nucleotide sequence ID" value="NZ_SWMU01000003.1"/>
</dbReference>
<dbReference type="SMART" id="SM00388">
    <property type="entry name" value="HisKA"/>
    <property type="match status" value="1"/>
</dbReference>
<comment type="catalytic activity">
    <reaction evidence="1">
        <text>ATP + protein L-histidine = ADP + protein N-phospho-L-histidine.</text>
        <dbReference type="EC" id="2.7.13.3"/>
    </reaction>
</comment>
<dbReference type="SUPFAM" id="SSF55874">
    <property type="entry name" value="ATPase domain of HSP90 chaperone/DNA topoisomerase II/histidine kinase"/>
    <property type="match status" value="1"/>
</dbReference>
<evidence type="ECO:0000256" key="3">
    <source>
        <dbReference type="ARBA" id="ARBA00022553"/>
    </source>
</evidence>
<feature type="coiled-coil region" evidence="4">
    <location>
        <begin position="157"/>
        <end position="187"/>
    </location>
</feature>
<dbReference type="Pfam" id="PF02518">
    <property type="entry name" value="HATPase_c"/>
    <property type="match status" value="1"/>
</dbReference>
<protein>
    <recommendedName>
        <fullName evidence="2">histidine kinase</fullName>
        <ecNumber evidence="2">2.7.13.3</ecNumber>
    </recommendedName>
</protein>
<comment type="caution">
    <text evidence="6">The sequence shown here is derived from an EMBL/GenBank/DDBJ whole genome shotgun (WGS) entry which is preliminary data.</text>
</comment>
<dbReference type="EC" id="2.7.13.3" evidence="2"/>
<dbReference type="Pfam" id="PF01590">
    <property type="entry name" value="GAF"/>
    <property type="match status" value="1"/>
</dbReference>
<organism evidence="6 7">
    <name type="scientific">Mesohalobacter halotolerans</name>
    <dbReference type="NCBI Taxonomy" id="1883405"/>
    <lineage>
        <taxon>Bacteria</taxon>
        <taxon>Pseudomonadati</taxon>
        <taxon>Bacteroidota</taxon>
        <taxon>Flavobacteriia</taxon>
        <taxon>Flavobacteriales</taxon>
        <taxon>Flavobacteriaceae</taxon>
        <taxon>Mesohalobacter</taxon>
    </lineage>
</organism>
<dbReference type="Pfam" id="PF00512">
    <property type="entry name" value="HisKA"/>
    <property type="match status" value="1"/>
</dbReference>
<dbReference type="InterPro" id="IPR003594">
    <property type="entry name" value="HATPase_dom"/>
</dbReference>
<dbReference type="OrthoDB" id="9811889at2"/>
<sequence>MQSSTTSIHEEERLKALKSLDILDSQPEKEYDELTELAAYICDAPIALISLIDKDRQWFKSKIGFDACETEREISFCTHAINQTNEIYEIEDASSHDLFKDNPFVIEKGVKFYAGTPLIHHNGHALGTICVIDYKPKSLTDKQKLALKNLANQVVKLFELRFKNENLREAQRNLKEKNTQLKNFAGVVSHDMKMPLANIIVTIDILKRKYNKVLDEAGFDYLNNLKQSAFKMSDYISNILTHYESDEITEKQSKENIDVHELLEDVIELLDVNDNCDINLPADNIQLKCNKTAIEQILLNLLGNSLKYNDKEKIIVDIDVSEDEHYYYFSVKDNGIGIPKEKQKDIFKLFSTVAEKDRRGQKGNGIGLSTVRKLINNLGGTIDVESEKGVYTKISFSIEKCS</sequence>
<name>A0A4U5TRJ8_9FLAO</name>
<dbReference type="SMART" id="SM00387">
    <property type="entry name" value="HATPase_c"/>
    <property type="match status" value="1"/>
</dbReference>
<evidence type="ECO:0000313" key="7">
    <source>
        <dbReference type="Proteomes" id="UP000306552"/>
    </source>
</evidence>
<evidence type="ECO:0000256" key="1">
    <source>
        <dbReference type="ARBA" id="ARBA00000085"/>
    </source>
</evidence>
<dbReference type="Proteomes" id="UP000306552">
    <property type="component" value="Unassembled WGS sequence"/>
</dbReference>
<dbReference type="InterPro" id="IPR029016">
    <property type="entry name" value="GAF-like_dom_sf"/>
</dbReference>
<accession>A0A4U5TRJ8</accession>
<keyword evidence="6" id="KW-0808">Transferase</keyword>
<dbReference type="InterPro" id="IPR005467">
    <property type="entry name" value="His_kinase_dom"/>
</dbReference>
<dbReference type="InterPro" id="IPR003661">
    <property type="entry name" value="HisK_dim/P_dom"/>
</dbReference>
<dbReference type="InterPro" id="IPR036097">
    <property type="entry name" value="HisK_dim/P_sf"/>
</dbReference>
<keyword evidence="4" id="KW-0175">Coiled coil</keyword>
<dbReference type="Gene3D" id="3.30.450.40">
    <property type="match status" value="1"/>
</dbReference>
<feature type="domain" description="Histidine kinase" evidence="5">
    <location>
        <begin position="187"/>
        <end position="402"/>
    </location>
</feature>